<accession>K1X3R7</accession>
<evidence type="ECO:0000313" key="1">
    <source>
        <dbReference type="EMBL" id="EKD24680.1"/>
    </source>
</evidence>
<dbReference type="EMBL" id="AMFJ01036181">
    <property type="protein sequence ID" value="EKD24680.1"/>
    <property type="molecule type" value="Genomic_DNA"/>
</dbReference>
<gene>
    <name evidence="1" type="ORF">ACD_80C00174G0030</name>
</gene>
<protein>
    <submittedName>
        <fullName evidence="1">Uncharacterized protein</fullName>
    </submittedName>
</protein>
<organism evidence="1">
    <name type="scientific">uncultured bacterium</name>
    <name type="common">gcode 4</name>
    <dbReference type="NCBI Taxonomy" id="1234023"/>
    <lineage>
        <taxon>Bacteria</taxon>
        <taxon>environmental samples</taxon>
    </lineage>
</organism>
<comment type="caution">
    <text evidence="1">The sequence shown here is derived from an EMBL/GenBank/DDBJ whole genome shotgun (WGS) entry which is preliminary data.</text>
</comment>
<reference evidence="1" key="1">
    <citation type="journal article" date="2012" name="Science">
        <title>Fermentation, hydrogen, and sulfur metabolism in multiple uncultivated bacterial phyla.</title>
        <authorList>
            <person name="Wrighton K.C."/>
            <person name="Thomas B.C."/>
            <person name="Sharon I."/>
            <person name="Miller C.S."/>
            <person name="Castelle C.J."/>
            <person name="VerBerkmoes N.C."/>
            <person name="Wilkins M.J."/>
            <person name="Hettich R.L."/>
            <person name="Lipton M.S."/>
            <person name="Williams K.H."/>
            <person name="Long P.E."/>
            <person name="Banfield J.F."/>
        </authorList>
    </citation>
    <scope>NUCLEOTIDE SEQUENCE [LARGE SCALE GENOMIC DNA]</scope>
</reference>
<dbReference type="AlphaFoldDB" id="K1X3R7"/>
<sequence length="165" mass="18921">MWVNKIIYVTSAAYTQKGLTPNAESQLIKVNKNVLDWKDIEAPIVFRTLKQDFHPARDGLKYLALESSKTLKYTRKNIGEYVYNTLTFLSNPADIEEVINSTQQWKTVVVGVTKEELKDILVICKRDWYDVVDKDKINNINTIYAVTISPNDKNNSSFFESAYGS</sequence>
<name>K1X3R7_9BACT</name>
<proteinExistence type="predicted"/>